<accession>A0ABT7U9W4</accession>
<dbReference type="NCBIfam" id="TIGR03599">
    <property type="entry name" value="YloV"/>
    <property type="match status" value="1"/>
</dbReference>
<dbReference type="Proteomes" id="UP001529340">
    <property type="component" value="Unassembled WGS sequence"/>
</dbReference>
<feature type="domain" description="DhaL" evidence="1">
    <location>
        <begin position="7"/>
        <end position="201"/>
    </location>
</feature>
<dbReference type="EMBL" id="JAUDCG010000006">
    <property type="protein sequence ID" value="MDM8156424.1"/>
    <property type="molecule type" value="Genomic_DNA"/>
</dbReference>
<dbReference type="InterPro" id="IPR036117">
    <property type="entry name" value="DhaL_dom_sf"/>
</dbReference>
<dbReference type="RefSeq" id="WP_289606894.1">
    <property type="nucleotide sequence ID" value="NZ_JAUDCG010000006.1"/>
</dbReference>
<dbReference type="PANTHER" id="PTHR33434:SF4">
    <property type="entry name" value="PHOSPHATASE PROTEIN"/>
    <property type="match status" value="1"/>
</dbReference>
<keyword evidence="3" id="KW-1185">Reference proteome</keyword>
<dbReference type="Pfam" id="PF21645">
    <property type="entry name" value="FakA-like_M"/>
    <property type="match status" value="1"/>
</dbReference>
<dbReference type="Pfam" id="PF13684">
    <property type="entry name" value="FakA-like_C"/>
    <property type="match status" value="1"/>
</dbReference>
<sequence>METINGILLKQMLESGMNHLSNKSGEIDALNVFPVPDGDTGTNMSLTFSAGVRDALNVASDSVSDIMKVLSKGLLMGARGNSGVITSQIFRGIYQGVEGLDVVNGAQLARALVTGSRVAYRAVMRPVEGTILTVVREAADYTYAYAMDQEDVSCEAVMAKMLEESKASLERTPELLPVLAEVGVVDSGGCGLCTIFEGFLSAMRGEVIQPQAVEKRGETAGAAMENEEFGFCTEFIIRLSAHGARNFDENSMREELATIGNSIVCVRDDDIVKVHVHTMEPAKAVRMGRRHGSFIKLKAENMQEQHDNLIDDAAMEAAAASTVAPKAERKPYAIITVAAGEGLKAMFQELRCDHVINGGQTMNPSTEDFVEAIGKVNADHVFILPNNSNIVMAAQQAATVCEEEDVHVIPSKSIPQGLCACIMFNPDVDVESNLAEMNEAIANVKSGQVTYAIKDTTYEGLAIKAGQFMGIREKDIVVSVEDKVEAACRLADAMVDADSEIVTLIYGEGTSEEEAMRVAAHIEETSDVEVEVNNGGQPVYSFILSVE</sequence>
<dbReference type="SUPFAM" id="SSF101473">
    <property type="entry name" value="DhaL-like"/>
    <property type="match status" value="1"/>
</dbReference>
<dbReference type="Pfam" id="PF02734">
    <property type="entry name" value="Dak2"/>
    <property type="match status" value="1"/>
</dbReference>
<dbReference type="InterPro" id="IPR050270">
    <property type="entry name" value="DegV_domain_contain"/>
</dbReference>
<name>A0ABT7U9W4_9FIRM</name>
<reference evidence="2" key="1">
    <citation type="submission" date="2023-06" db="EMBL/GenBank/DDBJ databases">
        <title>Identification and characterization of horizontal gene transfer across gut microbiota members of farm animals based on homology search.</title>
        <authorList>
            <person name="Schwarzerova J."/>
            <person name="Nykrynova M."/>
            <person name="Jureckova K."/>
            <person name="Cejkova D."/>
            <person name="Rychlik I."/>
        </authorList>
    </citation>
    <scope>NUCLEOTIDE SEQUENCE</scope>
    <source>
        <strain evidence="2">ET39</strain>
    </source>
</reference>
<dbReference type="SMART" id="SM01120">
    <property type="entry name" value="Dak2"/>
    <property type="match status" value="1"/>
</dbReference>
<dbReference type="InterPro" id="IPR019986">
    <property type="entry name" value="YloV-like"/>
</dbReference>
<dbReference type="PROSITE" id="PS51480">
    <property type="entry name" value="DHAL"/>
    <property type="match status" value="1"/>
</dbReference>
<dbReference type="InterPro" id="IPR033470">
    <property type="entry name" value="FakA-like_C"/>
</dbReference>
<gene>
    <name evidence="2" type="ORF">QUV96_02085</name>
</gene>
<dbReference type="Gene3D" id="1.25.40.340">
    <property type="match status" value="1"/>
</dbReference>
<evidence type="ECO:0000313" key="3">
    <source>
        <dbReference type="Proteomes" id="UP001529340"/>
    </source>
</evidence>
<organism evidence="2 3">
    <name type="scientific">Amedibacillus dolichus</name>
    <dbReference type="NCBI Taxonomy" id="31971"/>
    <lineage>
        <taxon>Bacteria</taxon>
        <taxon>Bacillati</taxon>
        <taxon>Bacillota</taxon>
        <taxon>Erysipelotrichia</taxon>
        <taxon>Erysipelotrichales</taxon>
        <taxon>Erysipelotrichaceae</taxon>
        <taxon>Amedibacillus</taxon>
    </lineage>
</organism>
<dbReference type="InterPro" id="IPR004007">
    <property type="entry name" value="DhaL_dom"/>
</dbReference>
<protein>
    <submittedName>
        <fullName evidence="2">DAK2 domain-containing protein</fullName>
    </submittedName>
</protein>
<dbReference type="SMART" id="SM01121">
    <property type="entry name" value="Dak1_2"/>
    <property type="match status" value="1"/>
</dbReference>
<dbReference type="PANTHER" id="PTHR33434">
    <property type="entry name" value="DEGV DOMAIN-CONTAINING PROTEIN DR_1986-RELATED"/>
    <property type="match status" value="1"/>
</dbReference>
<dbReference type="InterPro" id="IPR048394">
    <property type="entry name" value="FakA-like_M"/>
</dbReference>
<proteinExistence type="predicted"/>
<comment type="caution">
    <text evidence="2">The sequence shown here is derived from an EMBL/GenBank/DDBJ whole genome shotgun (WGS) entry which is preliminary data.</text>
</comment>
<evidence type="ECO:0000313" key="2">
    <source>
        <dbReference type="EMBL" id="MDM8156424.1"/>
    </source>
</evidence>
<reference evidence="2" key="2">
    <citation type="submission" date="2023-06" db="EMBL/GenBank/DDBJ databases">
        <authorList>
            <person name="Zeman M."/>
            <person name="Kubasova T."/>
            <person name="Jahodarova E."/>
            <person name="Nykrynova M."/>
            <person name="Rychlik I."/>
        </authorList>
    </citation>
    <scope>NUCLEOTIDE SEQUENCE</scope>
    <source>
        <strain evidence="2">ET39</strain>
    </source>
</reference>
<evidence type="ECO:0000259" key="1">
    <source>
        <dbReference type="PROSITE" id="PS51480"/>
    </source>
</evidence>